<organism evidence="1 2">
    <name type="scientific">Macrosiphum euphorbiae</name>
    <name type="common">potato aphid</name>
    <dbReference type="NCBI Taxonomy" id="13131"/>
    <lineage>
        <taxon>Eukaryota</taxon>
        <taxon>Metazoa</taxon>
        <taxon>Ecdysozoa</taxon>
        <taxon>Arthropoda</taxon>
        <taxon>Hexapoda</taxon>
        <taxon>Insecta</taxon>
        <taxon>Pterygota</taxon>
        <taxon>Neoptera</taxon>
        <taxon>Paraneoptera</taxon>
        <taxon>Hemiptera</taxon>
        <taxon>Sternorrhyncha</taxon>
        <taxon>Aphidomorpha</taxon>
        <taxon>Aphidoidea</taxon>
        <taxon>Aphididae</taxon>
        <taxon>Macrosiphini</taxon>
        <taxon>Macrosiphum</taxon>
    </lineage>
</organism>
<dbReference type="EMBL" id="CARXXK010001096">
    <property type="protein sequence ID" value="CAI6373413.1"/>
    <property type="molecule type" value="Genomic_DNA"/>
</dbReference>
<evidence type="ECO:0000313" key="1">
    <source>
        <dbReference type="EMBL" id="CAI6373413.1"/>
    </source>
</evidence>
<protein>
    <submittedName>
        <fullName evidence="1">Uncharacterized protein</fullName>
    </submittedName>
</protein>
<dbReference type="Proteomes" id="UP001160148">
    <property type="component" value="Unassembled WGS sequence"/>
</dbReference>
<name>A0AAV0Y088_9HEMI</name>
<keyword evidence="2" id="KW-1185">Reference proteome</keyword>
<sequence length="239" mass="25911">MNDNFDVLAAELSKCTKTILVDFILKKSLPATCKISGDLHSVLLGTSDNGTPSGDDSVNVAHILKSVVTELKVISSSNLKMHDMINRLSAGSPRVSSSQNGHPAPSLDTKHISVAEPVRHSSTRKMPTAVPKYIVGSKEAVSSNLTAVPVVKFGDIFVSRFDPLVTASQLKNELFVGVDVSISQMVTGHPSYSSFHVRIPAEMLADVLQPTFWLEGIMVQRFWGRLLPERIVNSSTSKN</sequence>
<proteinExistence type="predicted"/>
<comment type="caution">
    <text evidence="1">The sequence shown here is derived from an EMBL/GenBank/DDBJ whole genome shotgun (WGS) entry which is preliminary data.</text>
</comment>
<reference evidence="1 2" key="1">
    <citation type="submission" date="2023-01" db="EMBL/GenBank/DDBJ databases">
        <authorList>
            <person name="Whitehead M."/>
        </authorList>
    </citation>
    <scope>NUCLEOTIDE SEQUENCE [LARGE SCALE GENOMIC DNA]</scope>
</reference>
<gene>
    <name evidence="1" type="ORF">MEUPH1_LOCUS27169</name>
</gene>
<dbReference type="AlphaFoldDB" id="A0AAV0Y088"/>
<evidence type="ECO:0000313" key="2">
    <source>
        <dbReference type="Proteomes" id="UP001160148"/>
    </source>
</evidence>
<accession>A0AAV0Y088</accession>